<keyword evidence="4 5" id="KW-0472">Membrane</keyword>
<keyword evidence="2 5" id="KW-0812">Transmembrane</keyword>
<feature type="transmembrane region" description="Helical" evidence="5">
    <location>
        <begin position="18"/>
        <end position="38"/>
    </location>
</feature>
<accession>A0A2J6RUH7</accession>
<dbReference type="GO" id="GO:0016020">
    <property type="term" value="C:membrane"/>
    <property type="evidence" value="ECO:0007669"/>
    <property type="project" value="UniProtKB-SubCell"/>
</dbReference>
<keyword evidence="3 5" id="KW-1133">Transmembrane helix</keyword>
<gene>
    <name evidence="6" type="ORF">L207DRAFT_564545</name>
</gene>
<dbReference type="PANTHER" id="PTHR23294">
    <property type="entry name" value="ET TRANSLATION PRODUCT-RELATED"/>
    <property type="match status" value="1"/>
</dbReference>
<feature type="transmembrane region" description="Helical" evidence="5">
    <location>
        <begin position="110"/>
        <end position="131"/>
    </location>
</feature>
<dbReference type="GO" id="GO:0022857">
    <property type="term" value="F:transmembrane transporter activity"/>
    <property type="evidence" value="ECO:0007669"/>
    <property type="project" value="InterPro"/>
</dbReference>
<dbReference type="OrthoDB" id="196103at2759"/>
<feature type="transmembrane region" description="Helical" evidence="5">
    <location>
        <begin position="45"/>
        <end position="64"/>
    </location>
</feature>
<dbReference type="AlphaFoldDB" id="A0A2J6RUH7"/>
<evidence type="ECO:0000256" key="4">
    <source>
        <dbReference type="ARBA" id="ARBA00023136"/>
    </source>
</evidence>
<dbReference type="Gene3D" id="1.20.1250.20">
    <property type="entry name" value="MFS general substrate transporter like domains"/>
    <property type="match status" value="1"/>
</dbReference>
<proteinExistence type="predicted"/>
<feature type="transmembrane region" description="Helical" evidence="5">
    <location>
        <begin position="143"/>
        <end position="161"/>
    </location>
</feature>
<evidence type="ECO:0000256" key="1">
    <source>
        <dbReference type="ARBA" id="ARBA00004141"/>
    </source>
</evidence>
<evidence type="ECO:0000256" key="5">
    <source>
        <dbReference type="SAM" id="Phobius"/>
    </source>
</evidence>
<evidence type="ECO:0000256" key="2">
    <source>
        <dbReference type="ARBA" id="ARBA00022692"/>
    </source>
</evidence>
<feature type="transmembrane region" description="Helical" evidence="5">
    <location>
        <begin position="353"/>
        <end position="376"/>
    </location>
</feature>
<feature type="transmembrane region" description="Helical" evidence="5">
    <location>
        <begin position="198"/>
        <end position="218"/>
    </location>
</feature>
<keyword evidence="7" id="KW-1185">Reference proteome</keyword>
<reference evidence="6 7" key="1">
    <citation type="submission" date="2016-04" db="EMBL/GenBank/DDBJ databases">
        <title>A degradative enzymes factory behind the ericoid mycorrhizal symbiosis.</title>
        <authorList>
            <consortium name="DOE Joint Genome Institute"/>
            <person name="Martino E."/>
            <person name="Morin E."/>
            <person name="Grelet G."/>
            <person name="Kuo A."/>
            <person name="Kohler A."/>
            <person name="Daghino S."/>
            <person name="Barry K."/>
            <person name="Choi C."/>
            <person name="Cichocki N."/>
            <person name="Clum A."/>
            <person name="Copeland A."/>
            <person name="Hainaut M."/>
            <person name="Haridas S."/>
            <person name="Labutti K."/>
            <person name="Lindquist E."/>
            <person name="Lipzen A."/>
            <person name="Khouja H.-R."/>
            <person name="Murat C."/>
            <person name="Ohm R."/>
            <person name="Olson A."/>
            <person name="Spatafora J."/>
            <person name="Veneault-Fourrey C."/>
            <person name="Henrissat B."/>
            <person name="Grigoriev I."/>
            <person name="Martin F."/>
            <person name="Perotto S."/>
        </authorList>
    </citation>
    <scope>NUCLEOTIDE SEQUENCE [LARGE SCALE GENOMIC DNA]</scope>
    <source>
        <strain evidence="6 7">F</strain>
    </source>
</reference>
<dbReference type="InterPro" id="IPR036259">
    <property type="entry name" value="MFS_trans_sf"/>
</dbReference>
<feature type="transmembrane region" description="Helical" evidence="5">
    <location>
        <begin position="297"/>
        <end position="315"/>
    </location>
</feature>
<evidence type="ECO:0000256" key="3">
    <source>
        <dbReference type="ARBA" id="ARBA00022989"/>
    </source>
</evidence>
<evidence type="ECO:0000313" key="7">
    <source>
        <dbReference type="Proteomes" id="UP000235786"/>
    </source>
</evidence>
<name>A0A2J6RUH7_HYAVF</name>
<dbReference type="PANTHER" id="PTHR23294:SF59">
    <property type="entry name" value="UNC93-LIKE PROTEIN C922.05C"/>
    <property type="match status" value="1"/>
</dbReference>
<feature type="transmembrane region" description="Helical" evidence="5">
    <location>
        <begin position="70"/>
        <end position="98"/>
    </location>
</feature>
<dbReference type="SUPFAM" id="SSF103473">
    <property type="entry name" value="MFS general substrate transporter"/>
    <property type="match status" value="1"/>
</dbReference>
<organism evidence="6 7">
    <name type="scientific">Hyaloscypha variabilis (strain UAMH 11265 / GT02V1 / F)</name>
    <name type="common">Meliniomyces variabilis</name>
    <dbReference type="NCBI Taxonomy" id="1149755"/>
    <lineage>
        <taxon>Eukaryota</taxon>
        <taxon>Fungi</taxon>
        <taxon>Dikarya</taxon>
        <taxon>Ascomycota</taxon>
        <taxon>Pezizomycotina</taxon>
        <taxon>Leotiomycetes</taxon>
        <taxon>Helotiales</taxon>
        <taxon>Hyaloscyphaceae</taxon>
        <taxon>Hyaloscypha</taxon>
        <taxon>Hyaloscypha variabilis</taxon>
    </lineage>
</organism>
<dbReference type="InterPro" id="IPR051617">
    <property type="entry name" value="UNC-93-like_regulator"/>
</dbReference>
<protein>
    <submittedName>
        <fullName evidence="6">MFS general substrate transporter</fullName>
    </submittedName>
</protein>
<dbReference type="Proteomes" id="UP000235786">
    <property type="component" value="Unassembled WGS sequence"/>
</dbReference>
<dbReference type="InterPro" id="IPR011701">
    <property type="entry name" value="MFS"/>
</dbReference>
<evidence type="ECO:0000313" key="6">
    <source>
        <dbReference type="EMBL" id="PMD42170.1"/>
    </source>
</evidence>
<sequence>MELARDYSNRDLEEVANAANAIVFGVIAVFSIVSGAIANRISPKYTLLLGTLGYTPYAAGLYMSDRFDTTWLLLAGAVSIGISGSLLWIGAGAVLLGYSEENRKGTAMSIKVAFQNLGAMVGGIISLALNVERDYRGVVTQSTYIALMTIMSLGFPFAMLLPKAKDIQRTNGRSVIIRKQPSFISEFKVLKSIFSRPAILALLPLILYAQWFLSFQWQFNYAYFTVRARALNSFLFYLFGFFGALALGQLLDSTRWQRTTRAKIGLFIVTIVTVRYNKTLPTLDWASENYGLGAATFLLWGLTDPLITTYMFWLVGSFSNDLNETSFLAAILNSIGSVGSTFGFVVSNQDVPYNYACAINLILFFIAVPPLAWVVFTKVTDSTHGMNLSGKVDSESEDGEVYVEQNVAEEYKDGLKFATRERDQSI</sequence>
<comment type="subcellular location">
    <subcellularLocation>
        <location evidence="1">Membrane</location>
        <topology evidence="1">Multi-pass membrane protein</topology>
    </subcellularLocation>
</comment>
<feature type="transmembrane region" description="Helical" evidence="5">
    <location>
        <begin position="230"/>
        <end position="248"/>
    </location>
</feature>
<dbReference type="Pfam" id="PF07690">
    <property type="entry name" value="MFS_1"/>
    <property type="match status" value="1"/>
</dbReference>
<feature type="transmembrane region" description="Helical" evidence="5">
    <location>
        <begin position="327"/>
        <end position="347"/>
    </location>
</feature>
<dbReference type="EMBL" id="KZ613943">
    <property type="protein sequence ID" value="PMD42170.1"/>
    <property type="molecule type" value="Genomic_DNA"/>
</dbReference>